<evidence type="ECO:0000313" key="1">
    <source>
        <dbReference type="EMBL" id="ELU37206.1"/>
    </source>
</evidence>
<evidence type="ECO:0000313" key="2">
    <source>
        <dbReference type="Proteomes" id="UP000011668"/>
    </source>
</evidence>
<dbReference type="HOGENOM" id="CLU_162870_0_0_1"/>
<dbReference type="AlphaFoldDB" id="L8WG89"/>
<reference evidence="1 2" key="1">
    <citation type="journal article" date="2013" name="Nat. Commun.">
        <title>The evolution and pathogenic mechanisms of the rice sheath blight pathogen.</title>
        <authorList>
            <person name="Zheng A."/>
            <person name="Lin R."/>
            <person name="Xu L."/>
            <person name="Qin P."/>
            <person name="Tang C."/>
            <person name="Ai P."/>
            <person name="Zhang D."/>
            <person name="Liu Y."/>
            <person name="Sun Z."/>
            <person name="Feng H."/>
            <person name="Wang Y."/>
            <person name="Chen Y."/>
            <person name="Liang X."/>
            <person name="Fu R."/>
            <person name="Li Q."/>
            <person name="Zhang J."/>
            <person name="Yu X."/>
            <person name="Xie Z."/>
            <person name="Ding L."/>
            <person name="Guan P."/>
            <person name="Tang J."/>
            <person name="Liang Y."/>
            <person name="Wang S."/>
            <person name="Deng Q."/>
            <person name="Li S."/>
            <person name="Zhu J."/>
            <person name="Wang L."/>
            <person name="Liu H."/>
            <person name="Li P."/>
        </authorList>
    </citation>
    <scope>NUCLEOTIDE SEQUENCE [LARGE SCALE GENOMIC DNA]</scope>
    <source>
        <strain evidence="2">AG-1 IA</strain>
    </source>
</reference>
<sequence>MWTRPLLRNPSTTKLQLIKYMAAPMRLDYAAFTYLAVTLSPQSPHFSSPNALATRASESIRGSNVQHVGRVGELEDVQLFSVPKDIWDGSSGSSARIIEAIKSLEGVKSVDVQVPKIRSKRGEEL</sequence>
<gene>
    <name evidence="1" type="ORF">AG1IA_08764</name>
</gene>
<name>L8WG89_THACA</name>
<proteinExistence type="predicted"/>
<accession>L8WG89</accession>
<dbReference type="EMBL" id="AFRT01002801">
    <property type="protein sequence ID" value="ELU37206.1"/>
    <property type="molecule type" value="Genomic_DNA"/>
</dbReference>
<dbReference type="OMA" id="WANVEND"/>
<dbReference type="OrthoDB" id="2585179at2759"/>
<comment type="caution">
    <text evidence="1">The sequence shown here is derived from an EMBL/GenBank/DDBJ whole genome shotgun (WGS) entry which is preliminary data.</text>
</comment>
<keyword evidence="2" id="KW-1185">Reference proteome</keyword>
<organism evidence="1 2">
    <name type="scientific">Thanatephorus cucumeris (strain AG1-IA)</name>
    <name type="common">Rice sheath blight fungus</name>
    <name type="synonym">Rhizoctonia solani</name>
    <dbReference type="NCBI Taxonomy" id="983506"/>
    <lineage>
        <taxon>Eukaryota</taxon>
        <taxon>Fungi</taxon>
        <taxon>Dikarya</taxon>
        <taxon>Basidiomycota</taxon>
        <taxon>Agaricomycotina</taxon>
        <taxon>Agaricomycetes</taxon>
        <taxon>Cantharellales</taxon>
        <taxon>Ceratobasidiaceae</taxon>
        <taxon>Rhizoctonia</taxon>
        <taxon>Rhizoctonia solani AG-1</taxon>
    </lineage>
</organism>
<dbReference type="Proteomes" id="UP000011668">
    <property type="component" value="Unassembled WGS sequence"/>
</dbReference>
<protein>
    <submittedName>
        <fullName evidence="1">Uncharacterized protein</fullName>
    </submittedName>
</protein>